<organism evidence="9 10">
    <name type="scientific">Kriegella aquimaris</name>
    <dbReference type="NCBI Taxonomy" id="192904"/>
    <lineage>
        <taxon>Bacteria</taxon>
        <taxon>Pseudomonadati</taxon>
        <taxon>Bacteroidota</taxon>
        <taxon>Flavobacteriia</taxon>
        <taxon>Flavobacteriales</taxon>
        <taxon>Flavobacteriaceae</taxon>
        <taxon>Kriegella</taxon>
    </lineage>
</organism>
<dbReference type="AlphaFoldDB" id="A0A1G9QLG7"/>
<sequence>MNKSFIVLVAFLIGTTTYAQKKKDLINEVAKLKAEATEIRSELNALEKAKEVNLENDLHKFSYAFGVVMTNNLKAAGFDSLPYNVVAVAIEDVMKEEEKITVEEAMGIVQSRFQEMQEAEAKEKSAEGELFLAENAKRPTVVTTESGLQYEILTEGKGVIPESTDHVSVHYKGMLIDGKVFDSSIDRGEPATLGVTGVIQGWQEALQLMPVGSKWKVYVPQDLGYGPRGAGNGMIPPYAALIFEMELLSIEGQ</sequence>
<name>A0A1G9QLG7_9FLAO</name>
<gene>
    <name evidence="9" type="ORF">SAMN04488514_10596</name>
</gene>
<dbReference type="Pfam" id="PF01346">
    <property type="entry name" value="FKBP_N"/>
    <property type="match status" value="1"/>
</dbReference>
<dbReference type="EMBL" id="FNGV01000005">
    <property type="protein sequence ID" value="SDM11740.1"/>
    <property type="molecule type" value="Genomic_DNA"/>
</dbReference>
<dbReference type="GO" id="GO:0003755">
    <property type="term" value="F:peptidyl-prolyl cis-trans isomerase activity"/>
    <property type="evidence" value="ECO:0007669"/>
    <property type="project" value="UniProtKB-UniRule"/>
</dbReference>
<dbReference type="InterPro" id="IPR001179">
    <property type="entry name" value="PPIase_FKBP_dom"/>
</dbReference>
<dbReference type="PANTHER" id="PTHR43811">
    <property type="entry name" value="FKBP-TYPE PEPTIDYL-PROLYL CIS-TRANS ISOMERASE FKPA"/>
    <property type="match status" value="1"/>
</dbReference>
<comment type="similarity">
    <text evidence="2 6">Belongs to the FKBP-type PPIase family.</text>
</comment>
<evidence type="ECO:0000256" key="2">
    <source>
        <dbReference type="ARBA" id="ARBA00006577"/>
    </source>
</evidence>
<evidence type="ECO:0000256" key="7">
    <source>
        <dbReference type="SAM" id="Coils"/>
    </source>
</evidence>
<evidence type="ECO:0000256" key="1">
    <source>
        <dbReference type="ARBA" id="ARBA00000971"/>
    </source>
</evidence>
<proteinExistence type="inferred from homology"/>
<evidence type="ECO:0000313" key="10">
    <source>
        <dbReference type="Proteomes" id="UP000199440"/>
    </source>
</evidence>
<keyword evidence="7" id="KW-0175">Coiled coil</keyword>
<accession>A0A1G9QLG7</accession>
<evidence type="ECO:0000256" key="5">
    <source>
        <dbReference type="PROSITE-ProRule" id="PRU00277"/>
    </source>
</evidence>
<dbReference type="RefSeq" id="WP_089889197.1">
    <property type="nucleotide sequence ID" value="NZ_FNGV01000005.1"/>
</dbReference>
<reference evidence="9 10" key="1">
    <citation type="submission" date="2016-10" db="EMBL/GenBank/DDBJ databases">
        <authorList>
            <person name="de Groot N.N."/>
        </authorList>
    </citation>
    <scope>NUCLEOTIDE SEQUENCE [LARGE SCALE GENOMIC DNA]</scope>
    <source>
        <strain evidence="9 10">DSM 19886</strain>
    </source>
</reference>
<keyword evidence="10" id="KW-1185">Reference proteome</keyword>
<protein>
    <recommendedName>
        <fullName evidence="6">Peptidyl-prolyl cis-trans isomerase</fullName>
        <ecNumber evidence="6">5.2.1.8</ecNumber>
    </recommendedName>
</protein>
<dbReference type="PROSITE" id="PS50059">
    <property type="entry name" value="FKBP_PPIASE"/>
    <property type="match status" value="1"/>
</dbReference>
<dbReference type="InterPro" id="IPR036944">
    <property type="entry name" value="PPIase_FKBP_N_sf"/>
</dbReference>
<dbReference type="Gene3D" id="3.10.50.40">
    <property type="match status" value="1"/>
</dbReference>
<dbReference type="EC" id="5.2.1.8" evidence="6"/>
<dbReference type="FunFam" id="3.10.50.40:FF:000006">
    <property type="entry name" value="Peptidyl-prolyl cis-trans isomerase"/>
    <property type="match status" value="1"/>
</dbReference>
<dbReference type="SUPFAM" id="SSF54534">
    <property type="entry name" value="FKBP-like"/>
    <property type="match status" value="1"/>
</dbReference>
<dbReference type="InterPro" id="IPR046357">
    <property type="entry name" value="PPIase_dom_sf"/>
</dbReference>
<dbReference type="OrthoDB" id="9814548at2"/>
<evidence type="ECO:0000259" key="8">
    <source>
        <dbReference type="PROSITE" id="PS50059"/>
    </source>
</evidence>
<keyword evidence="4 5" id="KW-0413">Isomerase</keyword>
<dbReference type="InterPro" id="IPR000774">
    <property type="entry name" value="PPIase_FKBP_N"/>
</dbReference>
<feature type="domain" description="PPIase FKBP-type" evidence="8">
    <location>
        <begin position="164"/>
        <end position="251"/>
    </location>
</feature>
<dbReference type="Pfam" id="PF00254">
    <property type="entry name" value="FKBP_C"/>
    <property type="match status" value="1"/>
</dbReference>
<evidence type="ECO:0000256" key="6">
    <source>
        <dbReference type="RuleBase" id="RU003915"/>
    </source>
</evidence>
<comment type="catalytic activity">
    <reaction evidence="1 5 6">
        <text>[protein]-peptidylproline (omega=180) = [protein]-peptidylproline (omega=0)</text>
        <dbReference type="Rhea" id="RHEA:16237"/>
        <dbReference type="Rhea" id="RHEA-COMP:10747"/>
        <dbReference type="Rhea" id="RHEA-COMP:10748"/>
        <dbReference type="ChEBI" id="CHEBI:83833"/>
        <dbReference type="ChEBI" id="CHEBI:83834"/>
        <dbReference type="EC" id="5.2.1.8"/>
    </reaction>
</comment>
<dbReference type="PANTHER" id="PTHR43811:SF19">
    <property type="entry name" value="39 KDA FK506-BINDING NUCLEAR PROTEIN"/>
    <property type="match status" value="1"/>
</dbReference>
<evidence type="ECO:0000256" key="4">
    <source>
        <dbReference type="ARBA" id="ARBA00023235"/>
    </source>
</evidence>
<dbReference type="STRING" id="192904.SAMN04488514_10596"/>
<dbReference type="Proteomes" id="UP000199440">
    <property type="component" value="Unassembled WGS sequence"/>
</dbReference>
<dbReference type="GO" id="GO:0006457">
    <property type="term" value="P:protein folding"/>
    <property type="evidence" value="ECO:0007669"/>
    <property type="project" value="InterPro"/>
</dbReference>
<evidence type="ECO:0000256" key="3">
    <source>
        <dbReference type="ARBA" id="ARBA00023110"/>
    </source>
</evidence>
<keyword evidence="3 5" id="KW-0697">Rotamase</keyword>
<evidence type="ECO:0000313" key="9">
    <source>
        <dbReference type="EMBL" id="SDM11740.1"/>
    </source>
</evidence>
<dbReference type="Gene3D" id="1.10.287.460">
    <property type="entry name" value="Peptidyl-prolyl cis-trans isomerase, FKBP-type, N-terminal domain"/>
    <property type="match status" value="1"/>
</dbReference>
<feature type="coiled-coil region" evidence="7">
    <location>
        <begin position="22"/>
        <end position="49"/>
    </location>
</feature>